<proteinExistence type="predicted"/>
<reference evidence="1 2" key="1">
    <citation type="journal article" date="2019" name="Int. J. Syst. Evol. Microbiol.">
        <title>The Global Catalogue of Microorganisms (GCM) 10K type strain sequencing project: providing services to taxonomists for standard genome sequencing and annotation.</title>
        <authorList>
            <consortium name="The Broad Institute Genomics Platform"/>
            <consortium name="The Broad Institute Genome Sequencing Center for Infectious Disease"/>
            <person name="Wu L."/>
            <person name="Ma J."/>
        </authorList>
    </citation>
    <scope>NUCLEOTIDE SEQUENCE [LARGE SCALE GENOMIC DNA]</scope>
    <source>
        <strain evidence="1 2">NBRC 111368</strain>
    </source>
</reference>
<keyword evidence="2" id="KW-1185">Reference proteome</keyword>
<sequence>EMRDVVRSVAPYAAGFDAVEVNDRDDGQAASLAGKLLREFVFSHAAER</sequence>
<protein>
    <submittedName>
        <fullName evidence="1">Agmatinase</fullName>
    </submittedName>
</protein>
<feature type="non-terminal residue" evidence="1">
    <location>
        <position position="1"/>
    </location>
</feature>
<organism evidence="1 2">
    <name type="scientific">Halobium palmae</name>
    <dbReference type="NCBI Taxonomy" id="1776492"/>
    <lineage>
        <taxon>Archaea</taxon>
        <taxon>Methanobacteriati</taxon>
        <taxon>Methanobacteriota</taxon>
        <taxon>Stenosarchaea group</taxon>
        <taxon>Halobacteria</taxon>
        <taxon>Halobacteriales</taxon>
        <taxon>Haloferacaceae</taxon>
        <taxon>Halobium</taxon>
    </lineage>
</organism>
<dbReference type="EMBL" id="JBHSWU010001492">
    <property type="protein sequence ID" value="MFC6726898.1"/>
    <property type="molecule type" value="Genomic_DNA"/>
</dbReference>
<evidence type="ECO:0000313" key="1">
    <source>
        <dbReference type="EMBL" id="MFC6726898.1"/>
    </source>
</evidence>
<comment type="caution">
    <text evidence="1">The sequence shown here is derived from an EMBL/GenBank/DDBJ whole genome shotgun (WGS) entry which is preliminary data.</text>
</comment>
<name>A0ABD5S735_9EURY</name>
<dbReference type="AlphaFoldDB" id="A0ABD5S735"/>
<gene>
    <name evidence="1" type="ORF">ACFQE1_21475</name>
</gene>
<accession>A0ABD5S735</accession>
<dbReference type="Proteomes" id="UP001596328">
    <property type="component" value="Unassembled WGS sequence"/>
</dbReference>
<evidence type="ECO:0000313" key="2">
    <source>
        <dbReference type="Proteomes" id="UP001596328"/>
    </source>
</evidence>